<evidence type="ECO:0000256" key="2">
    <source>
        <dbReference type="ARBA" id="ARBA00022723"/>
    </source>
</evidence>
<gene>
    <name evidence="6" type="ORF">S01H1_58919</name>
</gene>
<dbReference type="InterPro" id="IPR013785">
    <property type="entry name" value="Aldolase_TIM"/>
</dbReference>
<dbReference type="AlphaFoldDB" id="X0VYL8"/>
<keyword evidence="2" id="KW-0479">Metal-binding</keyword>
<name>X0VYL8_9ZZZZ</name>
<dbReference type="GO" id="GO:0046872">
    <property type="term" value="F:metal ion binding"/>
    <property type="evidence" value="ECO:0007669"/>
    <property type="project" value="UniProtKB-KW"/>
</dbReference>
<evidence type="ECO:0000256" key="4">
    <source>
        <dbReference type="ARBA" id="ARBA00023014"/>
    </source>
</evidence>
<reference evidence="6" key="1">
    <citation type="journal article" date="2014" name="Front. Microbiol.">
        <title>High frequency of phylogenetically diverse reductive dehalogenase-homologous genes in deep subseafloor sedimentary metagenomes.</title>
        <authorList>
            <person name="Kawai M."/>
            <person name="Futagami T."/>
            <person name="Toyoda A."/>
            <person name="Takaki Y."/>
            <person name="Nishi S."/>
            <person name="Hori S."/>
            <person name="Arai W."/>
            <person name="Tsubouchi T."/>
            <person name="Morono Y."/>
            <person name="Uchiyama I."/>
            <person name="Ito T."/>
            <person name="Fujiyama A."/>
            <person name="Inagaki F."/>
            <person name="Takami H."/>
        </authorList>
    </citation>
    <scope>NUCLEOTIDE SEQUENCE</scope>
    <source>
        <strain evidence="6">Expedition CK06-06</strain>
    </source>
</reference>
<keyword evidence="3" id="KW-0408">Iron</keyword>
<evidence type="ECO:0000259" key="5">
    <source>
        <dbReference type="Pfam" id="PF04055"/>
    </source>
</evidence>
<evidence type="ECO:0000256" key="1">
    <source>
        <dbReference type="ARBA" id="ARBA00022691"/>
    </source>
</evidence>
<dbReference type="CDD" id="cd01335">
    <property type="entry name" value="Radical_SAM"/>
    <property type="match status" value="1"/>
</dbReference>
<evidence type="ECO:0000313" key="6">
    <source>
        <dbReference type="EMBL" id="GAG23420.1"/>
    </source>
</evidence>
<accession>X0VYL8</accession>
<dbReference type="PANTHER" id="PTHR11228:SF7">
    <property type="entry name" value="PQQA PEPTIDE CYCLASE"/>
    <property type="match status" value="1"/>
</dbReference>
<dbReference type="GO" id="GO:0003824">
    <property type="term" value="F:catalytic activity"/>
    <property type="evidence" value="ECO:0007669"/>
    <property type="project" value="InterPro"/>
</dbReference>
<dbReference type="InterPro" id="IPR007197">
    <property type="entry name" value="rSAM"/>
</dbReference>
<sequence>MSLHFGGESLLHPNFVDMVAYCEDKGLHTNFFTNGALLTRSLFSQLLDAGLSRMAFSMDEYEKEKYENKLIGGNFDKVVANICAVIDEKEKRNASTQIGINAVTVDEKEFKKKSSGLRRLFPSESLVIFNSLQHSWAGGIERSNITDPVNLNEAESTSPCSFSYQAMVVCWDGKVCPCTRDMEGLIVVGDA</sequence>
<comment type="caution">
    <text evidence="6">The sequence shown here is derived from an EMBL/GenBank/DDBJ whole genome shotgun (WGS) entry which is preliminary data.</text>
</comment>
<dbReference type="InterPro" id="IPR058240">
    <property type="entry name" value="rSAM_sf"/>
</dbReference>
<keyword evidence="1" id="KW-0949">S-adenosyl-L-methionine</keyword>
<dbReference type="SUPFAM" id="SSF102114">
    <property type="entry name" value="Radical SAM enzymes"/>
    <property type="match status" value="1"/>
</dbReference>
<dbReference type="EMBL" id="BARS01038508">
    <property type="protein sequence ID" value="GAG23420.1"/>
    <property type="molecule type" value="Genomic_DNA"/>
</dbReference>
<evidence type="ECO:0000256" key="3">
    <source>
        <dbReference type="ARBA" id="ARBA00023004"/>
    </source>
</evidence>
<organism evidence="6">
    <name type="scientific">marine sediment metagenome</name>
    <dbReference type="NCBI Taxonomy" id="412755"/>
    <lineage>
        <taxon>unclassified sequences</taxon>
        <taxon>metagenomes</taxon>
        <taxon>ecological metagenomes</taxon>
    </lineage>
</organism>
<dbReference type="PANTHER" id="PTHR11228">
    <property type="entry name" value="RADICAL SAM DOMAIN PROTEIN"/>
    <property type="match status" value="1"/>
</dbReference>
<dbReference type="Pfam" id="PF04055">
    <property type="entry name" value="Radical_SAM"/>
    <property type="match status" value="1"/>
</dbReference>
<dbReference type="InterPro" id="IPR050377">
    <property type="entry name" value="Radical_SAM_PqqE_MftC-like"/>
</dbReference>
<keyword evidence="4" id="KW-0411">Iron-sulfur</keyword>
<feature type="domain" description="Radical SAM core" evidence="5">
    <location>
        <begin position="5"/>
        <end position="88"/>
    </location>
</feature>
<protein>
    <recommendedName>
        <fullName evidence="5">Radical SAM core domain-containing protein</fullName>
    </recommendedName>
</protein>
<dbReference type="GO" id="GO:0051536">
    <property type="term" value="F:iron-sulfur cluster binding"/>
    <property type="evidence" value="ECO:0007669"/>
    <property type="project" value="UniProtKB-KW"/>
</dbReference>
<dbReference type="Gene3D" id="3.20.20.70">
    <property type="entry name" value="Aldolase class I"/>
    <property type="match status" value="1"/>
</dbReference>
<feature type="non-terminal residue" evidence="6">
    <location>
        <position position="191"/>
    </location>
</feature>
<proteinExistence type="predicted"/>